<protein>
    <submittedName>
        <fullName evidence="8">Site-specific integrase</fullName>
    </submittedName>
</protein>
<dbReference type="InterPro" id="IPR050090">
    <property type="entry name" value="Tyrosine_recombinase_XerCD"/>
</dbReference>
<organism evidence="8 9">
    <name type="scientific">Bacteroides fragilis</name>
    <dbReference type="NCBI Taxonomy" id="817"/>
    <lineage>
        <taxon>Bacteria</taxon>
        <taxon>Pseudomonadati</taxon>
        <taxon>Bacteroidota</taxon>
        <taxon>Bacteroidia</taxon>
        <taxon>Bacteroidales</taxon>
        <taxon>Bacteroidaceae</taxon>
        <taxon>Bacteroides</taxon>
    </lineage>
</organism>
<dbReference type="Gene3D" id="1.10.443.10">
    <property type="entry name" value="Intergrase catalytic core"/>
    <property type="match status" value="1"/>
</dbReference>
<evidence type="ECO:0000256" key="4">
    <source>
        <dbReference type="ARBA" id="ARBA00023172"/>
    </source>
</evidence>
<dbReference type="Pfam" id="PF17293">
    <property type="entry name" value="Arm-DNA-bind_5"/>
    <property type="match status" value="1"/>
</dbReference>
<dbReference type="EMBL" id="QRJE01000008">
    <property type="protein sequence ID" value="RHH14363.1"/>
    <property type="molecule type" value="Genomic_DNA"/>
</dbReference>
<dbReference type="InterPro" id="IPR025269">
    <property type="entry name" value="SAM-like_dom"/>
</dbReference>
<keyword evidence="4" id="KW-0233">DNA recombination</keyword>
<dbReference type="InterPro" id="IPR044068">
    <property type="entry name" value="CB"/>
</dbReference>
<feature type="domain" description="Tyr recombinase" evidence="6">
    <location>
        <begin position="214"/>
        <end position="397"/>
    </location>
</feature>
<sequence>MVSIKLKLNESRIRKDGTYPLVFQIIYRRQKKLIYTDYKLRTENFDSSAGIVICSENYIFSPKEVRRINKNLKKQYKKILSQIEELQRIKDEFTVGDIVTRYFGEPDALKLLAFFDECIKRKEDIRKEGTAAAYKSTKSSLRKYLKNTDIHMEKIDRKFVEDYEIFLAKRNISENTVKYYMRNFRSVYNAAVRDGHSFKHNYPFQNLHASPTKTVKRALSDEELRLLYRAKLPVGSDSEKYRDFFFFSFFAQGMALVDITRLKKDNIRNDVLTYNRYKSKQIVQVKITEHMQSLIDKYQTDNEYIFNMIDESLEASVYSQYRVALAKSNRCLKKIGKTLGLSLPLTTYVARHTWAMGAKNSGAPLLVISESMGHKSQNTTLIYLKELDVNILDVVNRKVSNIVFVK</sequence>
<evidence type="ECO:0000259" key="7">
    <source>
        <dbReference type="PROSITE" id="PS51900"/>
    </source>
</evidence>
<keyword evidence="2" id="KW-0229">DNA integration</keyword>
<evidence type="ECO:0000313" key="8">
    <source>
        <dbReference type="EMBL" id="RHH14363.1"/>
    </source>
</evidence>
<dbReference type="Pfam" id="PF00589">
    <property type="entry name" value="Phage_integrase"/>
    <property type="match status" value="1"/>
</dbReference>
<comment type="caution">
    <text evidence="8">The sequence shown here is derived from an EMBL/GenBank/DDBJ whole genome shotgun (WGS) entry which is preliminary data.</text>
</comment>
<dbReference type="InterPro" id="IPR011010">
    <property type="entry name" value="DNA_brk_join_enz"/>
</dbReference>
<dbReference type="PROSITE" id="PS51898">
    <property type="entry name" value="TYR_RECOMBINASE"/>
    <property type="match status" value="1"/>
</dbReference>
<keyword evidence="3 5" id="KW-0238">DNA-binding</keyword>
<dbReference type="GO" id="GO:0006310">
    <property type="term" value="P:DNA recombination"/>
    <property type="evidence" value="ECO:0007669"/>
    <property type="project" value="UniProtKB-KW"/>
</dbReference>
<dbReference type="InterPro" id="IPR002104">
    <property type="entry name" value="Integrase_catalytic"/>
</dbReference>
<dbReference type="PANTHER" id="PTHR30349">
    <property type="entry name" value="PHAGE INTEGRASE-RELATED"/>
    <property type="match status" value="1"/>
</dbReference>
<dbReference type="AlphaFoldDB" id="A0A396C5M0"/>
<dbReference type="Proteomes" id="UP000266644">
    <property type="component" value="Unassembled WGS sequence"/>
</dbReference>
<dbReference type="Gene3D" id="1.10.150.130">
    <property type="match status" value="1"/>
</dbReference>
<dbReference type="GO" id="GO:0003677">
    <property type="term" value="F:DNA binding"/>
    <property type="evidence" value="ECO:0007669"/>
    <property type="project" value="UniProtKB-UniRule"/>
</dbReference>
<gene>
    <name evidence="8" type="ORF">DW228_06070</name>
</gene>
<name>A0A396C5M0_BACFG</name>
<dbReference type="RefSeq" id="WP_122330011.1">
    <property type="nucleotide sequence ID" value="NZ_JAQDYY010000001.1"/>
</dbReference>
<dbReference type="PROSITE" id="PS51900">
    <property type="entry name" value="CB"/>
    <property type="match status" value="1"/>
</dbReference>
<dbReference type="PANTHER" id="PTHR30349:SF64">
    <property type="entry name" value="PROPHAGE INTEGRASE INTD-RELATED"/>
    <property type="match status" value="1"/>
</dbReference>
<evidence type="ECO:0000313" key="9">
    <source>
        <dbReference type="Proteomes" id="UP000266644"/>
    </source>
</evidence>
<dbReference type="Pfam" id="PF13102">
    <property type="entry name" value="Phage_int_SAM_5"/>
    <property type="match status" value="1"/>
</dbReference>
<evidence type="ECO:0000256" key="5">
    <source>
        <dbReference type="PROSITE-ProRule" id="PRU01248"/>
    </source>
</evidence>
<dbReference type="InterPro" id="IPR010998">
    <property type="entry name" value="Integrase_recombinase_N"/>
</dbReference>
<dbReference type="InterPro" id="IPR013762">
    <property type="entry name" value="Integrase-like_cat_sf"/>
</dbReference>
<dbReference type="SUPFAM" id="SSF56349">
    <property type="entry name" value="DNA breaking-rejoining enzymes"/>
    <property type="match status" value="1"/>
</dbReference>
<dbReference type="GO" id="GO:0015074">
    <property type="term" value="P:DNA integration"/>
    <property type="evidence" value="ECO:0007669"/>
    <property type="project" value="UniProtKB-KW"/>
</dbReference>
<accession>A0A396C5M0</accession>
<proteinExistence type="inferred from homology"/>
<comment type="similarity">
    <text evidence="1">Belongs to the 'phage' integrase family.</text>
</comment>
<evidence type="ECO:0000256" key="3">
    <source>
        <dbReference type="ARBA" id="ARBA00023125"/>
    </source>
</evidence>
<evidence type="ECO:0000256" key="2">
    <source>
        <dbReference type="ARBA" id="ARBA00022908"/>
    </source>
</evidence>
<feature type="domain" description="Core-binding (CB)" evidence="7">
    <location>
        <begin position="109"/>
        <end position="192"/>
    </location>
</feature>
<evidence type="ECO:0000256" key="1">
    <source>
        <dbReference type="ARBA" id="ARBA00008857"/>
    </source>
</evidence>
<evidence type="ECO:0000259" key="6">
    <source>
        <dbReference type="PROSITE" id="PS51898"/>
    </source>
</evidence>
<dbReference type="InterPro" id="IPR035386">
    <property type="entry name" value="Arm-DNA-bind_5"/>
</dbReference>
<reference evidence="8 9" key="1">
    <citation type="submission" date="2018-08" db="EMBL/GenBank/DDBJ databases">
        <title>A genome reference for cultivated species of the human gut microbiota.</title>
        <authorList>
            <person name="Zou Y."/>
            <person name="Xue W."/>
            <person name="Luo G."/>
        </authorList>
    </citation>
    <scope>NUCLEOTIDE SEQUENCE [LARGE SCALE GENOMIC DNA]</scope>
    <source>
        <strain evidence="8 9">AM18-6</strain>
    </source>
</reference>